<comment type="subunit">
    <text evidence="2 6">Homotetramer.</text>
</comment>
<comment type="catalytic activity">
    <reaction evidence="5 6">
        <text>L-glutamine + H2O = L-glutamate + NH4(+)</text>
        <dbReference type="Rhea" id="RHEA:15889"/>
        <dbReference type="ChEBI" id="CHEBI:15377"/>
        <dbReference type="ChEBI" id="CHEBI:28938"/>
        <dbReference type="ChEBI" id="CHEBI:29985"/>
        <dbReference type="ChEBI" id="CHEBI:58359"/>
        <dbReference type="EC" id="3.5.1.2"/>
    </reaction>
</comment>
<feature type="binding site" evidence="6">
    <location>
        <position position="259"/>
    </location>
    <ligand>
        <name>substrate</name>
    </ligand>
</feature>
<evidence type="ECO:0000256" key="1">
    <source>
        <dbReference type="ARBA" id="ARBA00011076"/>
    </source>
</evidence>
<keyword evidence="4 6" id="KW-0378">Hydrolase</keyword>
<dbReference type="RefSeq" id="WP_255916419.1">
    <property type="nucleotide sequence ID" value="NZ_JANFQO010000026.1"/>
</dbReference>
<dbReference type="InterPro" id="IPR015868">
    <property type="entry name" value="Glutaminase"/>
</dbReference>
<sequence length="318" mass="33548">MPLNFDKLLAAIARHAQTLTDAGAVADYIPALARVDPSQFGIAVAGLDGSLYCAGVAQRAFSIQSISKLFALTLALQREGDALWQRVGREPSGTPFNSLVLLERERGIPRNPFVNAGALVITDVLCQRYLQPERAVLEFIHRLLGRSTVAVDAEVARSERAHSDRNSAIAHFMRSFGNLRGQVGAVLDAYCAQCAIAMSCAELAQASLFLAGDGCQPRGARVLDPQATRRINALMLTCGAYDAAGDFAFRMGLPTKTGVGGGILAVVPGRMTICAWSPRLDATGNSIAAAAAIERFAAETGVSIFGGEARMPDGGRTG</sequence>
<keyword evidence="6" id="KW-0007">Acetylation</keyword>
<keyword evidence="8" id="KW-1185">Reference proteome</keyword>
<evidence type="ECO:0000256" key="3">
    <source>
        <dbReference type="ARBA" id="ARBA00012918"/>
    </source>
</evidence>
<comment type="similarity">
    <text evidence="1 6">Belongs to the glutaminase family.</text>
</comment>
<dbReference type="HAMAP" id="MF_00313">
    <property type="entry name" value="Glutaminase"/>
    <property type="match status" value="1"/>
</dbReference>
<feature type="binding site" evidence="6">
    <location>
        <position position="190"/>
    </location>
    <ligand>
        <name>substrate</name>
    </ligand>
</feature>
<feature type="binding site" evidence="6">
    <location>
        <position position="166"/>
    </location>
    <ligand>
        <name>substrate</name>
    </ligand>
</feature>
<feature type="binding site" evidence="6">
    <location>
        <position position="159"/>
    </location>
    <ligand>
        <name>substrate</name>
    </ligand>
</feature>
<evidence type="ECO:0000256" key="4">
    <source>
        <dbReference type="ARBA" id="ARBA00022801"/>
    </source>
</evidence>
<dbReference type="PANTHER" id="PTHR12544">
    <property type="entry name" value="GLUTAMINASE"/>
    <property type="match status" value="1"/>
</dbReference>
<comment type="caution">
    <text evidence="7">The sequence shown here is derived from an EMBL/GenBank/DDBJ whole genome shotgun (WGS) entry which is preliminary data.</text>
</comment>
<dbReference type="NCBIfam" id="NF002133">
    <property type="entry name" value="PRK00971.1-2"/>
    <property type="match status" value="1"/>
</dbReference>
<organism evidence="7 8">
    <name type="scientific">Tahibacter harae</name>
    <dbReference type="NCBI Taxonomy" id="2963937"/>
    <lineage>
        <taxon>Bacteria</taxon>
        <taxon>Pseudomonadati</taxon>
        <taxon>Pseudomonadota</taxon>
        <taxon>Gammaproteobacteria</taxon>
        <taxon>Lysobacterales</taxon>
        <taxon>Rhodanobacteraceae</taxon>
        <taxon>Tahibacter</taxon>
    </lineage>
</organism>
<accession>A0ABT1QY97</accession>
<dbReference type="InterPro" id="IPR012338">
    <property type="entry name" value="Beta-lactam/transpept-like"/>
</dbReference>
<dbReference type="SUPFAM" id="SSF56601">
    <property type="entry name" value="beta-lactamase/transpeptidase-like"/>
    <property type="match status" value="1"/>
</dbReference>
<feature type="binding site" evidence="6">
    <location>
        <position position="115"/>
    </location>
    <ligand>
        <name>substrate</name>
    </ligand>
</feature>
<evidence type="ECO:0000256" key="2">
    <source>
        <dbReference type="ARBA" id="ARBA00011881"/>
    </source>
</evidence>
<dbReference type="GO" id="GO:0004359">
    <property type="term" value="F:glutaminase activity"/>
    <property type="evidence" value="ECO:0007669"/>
    <property type="project" value="UniProtKB-EC"/>
</dbReference>
<evidence type="ECO:0000256" key="5">
    <source>
        <dbReference type="ARBA" id="ARBA00049534"/>
    </source>
</evidence>
<dbReference type="NCBIfam" id="TIGR03814">
    <property type="entry name" value="Gln_ase"/>
    <property type="match status" value="1"/>
</dbReference>
<dbReference type="Pfam" id="PF04960">
    <property type="entry name" value="Glutaminase"/>
    <property type="match status" value="1"/>
</dbReference>
<dbReference type="Proteomes" id="UP001165498">
    <property type="component" value="Unassembled WGS sequence"/>
</dbReference>
<proteinExistence type="inferred from homology"/>
<feature type="binding site" evidence="6">
    <location>
        <position position="241"/>
    </location>
    <ligand>
        <name>substrate</name>
    </ligand>
</feature>
<dbReference type="EC" id="3.5.1.2" evidence="3 6"/>
<name>A0ABT1QY97_9GAMM</name>
<evidence type="ECO:0000256" key="6">
    <source>
        <dbReference type="HAMAP-Rule" id="MF_00313"/>
    </source>
</evidence>
<evidence type="ECO:0000313" key="8">
    <source>
        <dbReference type="Proteomes" id="UP001165498"/>
    </source>
</evidence>
<dbReference type="NCBIfam" id="NF002132">
    <property type="entry name" value="PRK00971.1-1"/>
    <property type="match status" value="1"/>
</dbReference>
<dbReference type="Gene3D" id="3.40.710.10">
    <property type="entry name" value="DD-peptidase/beta-lactamase superfamily"/>
    <property type="match status" value="1"/>
</dbReference>
<reference evidence="7" key="1">
    <citation type="submission" date="2022-07" db="EMBL/GenBank/DDBJ databases">
        <title>Tahibacter sp., a new gammaproteobacterium isolated from the silt sample collected at pig farm.</title>
        <authorList>
            <person name="Chen H."/>
        </authorList>
    </citation>
    <scope>NUCLEOTIDE SEQUENCE</scope>
    <source>
        <strain evidence="7">P2K</strain>
    </source>
</reference>
<feature type="binding site" evidence="6">
    <location>
        <position position="65"/>
    </location>
    <ligand>
        <name>substrate</name>
    </ligand>
</feature>
<gene>
    <name evidence="6" type="primary">glsA</name>
    <name evidence="7" type="ORF">NM961_21155</name>
</gene>
<evidence type="ECO:0000313" key="7">
    <source>
        <dbReference type="EMBL" id="MCQ4167231.1"/>
    </source>
</evidence>
<dbReference type="PANTHER" id="PTHR12544:SF29">
    <property type="entry name" value="GLUTAMINASE"/>
    <property type="match status" value="1"/>
</dbReference>
<dbReference type="EMBL" id="JANFQO010000026">
    <property type="protein sequence ID" value="MCQ4167231.1"/>
    <property type="molecule type" value="Genomic_DNA"/>
</dbReference>
<protein>
    <recommendedName>
        <fullName evidence="3 6">Glutaminase</fullName>
        <ecNumber evidence="3 6">3.5.1.2</ecNumber>
    </recommendedName>
</protein>